<sequence>MQRVEEPAGLYTSLKMCNTKALSPHPGDADFQGTNGRSIIQTSKQAHAEEEKQLKDNEEALSTITNTSCVKNAHGDPPSSVDKRDSYESDINNSATSLFPDTCLMTLERQNDLQLGQKDLPEDASAENDACPTHPLHEEGLLTNQESAHPTMFPKDDLCSPCTSDSDCTMISEQDYIDPFGNLGAEVNEASSYSVNAIKQTQHQDKGLEPFESCNEGNGSSFRDCSISLLQDSDIGHARIDIGTENISIHDFVSQVNLKKRKKKRDGNPTRLLLRKKRPLKQSNKWISNDTNYVSKKSKAHSTSRTGREMRHLNKRNGLGETGLQLACKKGDLALVKTLIEAGSNVNTKDNAGWTPLHEASVAGDEAVTEELLRAGADVNARGLEGYTPLHDAVSSGSYQVVKLLLKYGSDSNYKNTHGLSSSNMAQDVNIKELLSTFPGSIVCNQPSNPVQESSWNSVGGCSHPSSGPGPDNQAETADAINVKMVNEMGSPLCRMQDSTPDTQKHSDCTALSLDELENRLTEMSTRDISVIEDAGRLSIALTKTQSVFNDILAKHQAKKDSLTHKIASATVCRRVLRNELTSLASLQRRLLSLLQQHHHLQEKIQSRKAISSCCSPHSVTESQQPGLPSTSTVSRQHVSELTKKQGVSGKLEVRHGSGQKGGKMNRNSALKQALKGRLLPGLLLGLPGEATDKGKGHPHGRKSTIRICQRKTVNTVKDPVPTMSDTAGLREYSGTGRDPRVVLSPGGGALHLLWKENLFYQAPDNPLPLSSIFLNPGKVNAEMETTGTDNPDNPKEDSPSAVVTTMHLPMEIKSIHLVRDEELMPNRTMELKWELFLQNSNWD</sequence>
<dbReference type="GeneID" id="115545626"/>
<feature type="repeat" description="ANK" evidence="1">
    <location>
        <begin position="385"/>
        <end position="417"/>
    </location>
</feature>
<organism evidence="3 4">
    <name type="scientific">Gadus morhua</name>
    <name type="common">Atlantic cod</name>
    <dbReference type="NCBI Taxonomy" id="8049"/>
    <lineage>
        <taxon>Eukaryota</taxon>
        <taxon>Metazoa</taxon>
        <taxon>Chordata</taxon>
        <taxon>Craniata</taxon>
        <taxon>Vertebrata</taxon>
        <taxon>Euteleostomi</taxon>
        <taxon>Actinopterygii</taxon>
        <taxon>Neopterygii</taxon>
        <taxon>Teleostei</taxon>
        <taxon>Neoteleostei</taxon>
        <taxon>Acanthomorphata</taxon>
        <taxon>Zeiogadaria</taxon>
        <taxon>Gadariae</taxon>
        <taxon>Gadiformes</taxon>
        <taxon>Gadoidei</taxon>
        <taxon>Gadidae</taxon>
        <taxon>Gadus</taxon>
    </lineage>
</organism>
<evidence type="ECO:0000256" key="1">
    <source>
        <dbReference type="PROSITE-ProRule" id="PRU00023"/>
    </source>
</evidence>
<dbReference type="PROSITE" id="PS50297">
    <property type="entry name" value="ANK_REP_REGION"/>
    <property type="match status" value="3"/>
</dbReference>
<accession>A0A8C5BPQ5</accession>
<feature type="compositionally biased region" description="Polar residues" evidence="2">
    <location>
        <begin position="32"/>
        <end position="45"/>
    </location>
</feature>
<dbReference type="PRINTS" id="PR01415">
    <property type="entry name" value="ANKYRIN"/>
</dbReference>
<evidence type="ECO:0000256" key="2">
    <source>
        <dbReference type="SAM" id="MobiDB-lite"/>
    </source>
</evidence>
<dbReference type="AlphaFoldDB" id="A0A8C5BPQ5"/>
<feature type="repeat" description="ANK" evidence="1">
    <location>
        <begin position="319"/>
        <end position="351"/>
    </location>
</feature>
<keyword evidence="4" id="KW-1185">Reference proteome</keyword>
<feature type="region of interest" description="Disordered" evidence="2">
    <location>
        <begin position="641"/>
        <end position="666"/>
    </location>
</feature>
<feature type="region of interest" description="Disordered" evidence="2">
    <location>
        <begin position="21"/>
        <end position="49"/>
    </location>
</feature>
<evidence type="ECO:0000313" key="4">
    <source>
        <dbReference type="Proteomes" id="UP000694546"/>
    </source>
</evidence>
<feature type="compositionally biased region" description="Low complexity" evidence="2">
    <location>
        <begin position="458"/>
        <end position="471"/>
    </location>
</feature>
<dbReference type="PANTHER" id="PTHR24176:SF14">
    <property type="entry name" value="ANKYRIN REPEAT DOMAIN-CONTAINING PROTEIN 31"/>
    <property type="match status" value="1"/>
</dbReference>
<feature type="region of interest" description="Disordered" evidence="2">
    <location>
        <begin position="449"/>
        <end position="475"/>
    </location>
</feature>
<dbReference type="GeneTree" id="ENSGT00940000154742"/>
<dbReference type="InterPro" id="IPR042334">
    <property type="entry name" value="ANKRD31"/>
</dbReference>
<dbReference type="Pfam" id="PF12796">
    <property type="entry name" value="Ank_2"/>
    <property type="match status" value="1"/>
</dbReference>
<reference evidence="3" key="2">
    <citation type="submission" date="2025-09" db="UniProtKB">
        <authorList>
            <consortium name="Ensembl"/>
        </authorList>
    </citation>
    <scope>IDENTIFICATION</scope>
</reference>
<keyword evidence="1" id="KW-0040">ANK repeat</keyword>
<dbReference type="Proteomes" id="UP000694546">
    <property type="component" value="Chromosome 6"/>
</dbReference>
<name>A0A8C5BPQ5_GADMO</name>
<dbReference type="Gene3D" id="1.25.40.20">
    <property type="entry name" value="Ankyrin repeat-containing domain"/>
    <property type="match status" value="1"/>
</dbReference>
<feature type="repeat" description="ANK" evidence="1">
    <location>
        <begin position="352"/>
        <end position="384"/>
    </location>
</feature>
<dbReference type="InterPro" id="IPR002110">
    <property type="entry name" value="Ankyrin_rpt"/>
</dbReference>
<protein>
    <submittedName>
        <fullName evidence="3">Uncharacterized LOC115545626</fullName>
    </submittedName>
</protein>
<dbReference type="RefSeq" id="XP_030214822.1">
    <property type="nucleotide sequence ID" value="XM_030358962.1"/>
</dbReference>
<dbReference type="PANTHER" id="PTHR24176">
    <property type="entry name" value="ANKYRIN REPEAT DOMAIN-CONTAINING PROTEIN 31-RELATED"/>
    <property type="match status" value="1"/>
</dbReference>
<evidence type="ECO:0000313" key="3">
    <source>
        <dbReference type="Ensembl" id="ENSGMOP00000050107.1"/>
    </source>
</evidence>
<dbReference type="SUPFAM" id="SSF48403">
    <property type="entry name" value="Ankyrin repeat"/>
    <property type="match status" value="1"/>
</dbReference>
<dbReference type="Ensembl" id="ENSGMOT00000027808.1">
    <property type="protein sequence ID" value="ENSGMOP00000050107.1"/>
    <property type="gene ID" value="ENSGMOG00000036941.1"/>
</dbReference>
<dbReference type="PROSITE" id="PS50088">
    <property type="entry name" value="ANK_REPEAT"/>
    <property type="match status" value="3"/>
</dbReference>
<reference evidence="3" key="1">
    <citation type="submission" date="2025-08" db="UniProtKB">
        <authorList>
            <consortium name="Ensembl"/>
        </authorList>
    </citation>
    <scope>IDENTIFICATION</scope>
</reference>
<feature type="region of interest" description="Disordered" evidence="2">
    <location>
        <begin position="68"/>
        <end position="88"/>
    </location>
</feature>
<gene>
    <name evidence="3" type="primary">LOC115545626</name>
</gene>
<dbReference type="InterPro" id="IPR036770">
    <property type="entry name" value="Ankyrin_rpt-contain_sf"/>
</dbReference>
<dbReference type="SMART" id="SM00248">
    <property type="entry name" value="ANK"/>
    <property type="match status" value="3"/>
</dbReference>
<dbReference type="OrthoDB" id="366390at2759"/>
<proteinExistence type="predicted"/>